<evidence type="ECO:0000313" key="3">
    <source>
        <dbReference type="EMBL" id="KAA6381292.1"/>
    </source>
</evidence>
<feature type="transmembrane region" description="Helical" evidence="2">
    <location>
        <begin position="152"/>
        <end position="177"/>
    </location>
</feature>
<evidence type="ECO:0000313" key="4">
    <source>
        <dbReference type="Proteomes" id="UP000324800"/>
    </source>
</evidence>
<keyword evidence="2" id="KW-0812">Transmembrane</keyword>
<sequence>MNMNMNGVDDTMKLLPHVDGSEQHKQMNEGWKKQNTYTQKQHRPGSASLEQNKYSNFPIKEGSQQQDFLGSSNQFVKLNDYADLNNPTSQLEQSTGYSEKSESHAFSKNSSKKKRKRKKKKKHQGGDATFDAQELMTEDLAERSNVMDTKFAVTHCIAMIVLHCGFLFTVVIALVIYSGQLTTLHHQVDNMHSITLLSAEVGHVAQIALTFIVHESLGWRCANEIDGIIPDIQTVRNDLLQVADSIENIISEVYNSEEFLEPWEALDLSLYIFEMKDGVIPSTQSQQSNKNKQQNVDDICIRIGVDIGSDIGIGDIGPASGVQVAEVINQELYQTSLLKSLTLVDNKARNLGQHQLIPPQQPRYSIDIMFLAFNPFVPIVNQLKRSILSV</sequence>
<protein>
    <recommendedName>
        <fullName evidence="5">Transmembrane protein</fullName>
    </recommendedName>
</protein>
<accession>A0A5J4VFQ9</accession>
<keyword evidence="2" id="KW-1133">Transmembrane helix</keyword>
<evidence type="ECO:0008006" key="5">
    <source>
        <dbReference type="Google" id="ProtNLM"/>
    </source>
</evidence>
<evidence type="ECO:0000256" key="2">
    <source>
        <dbReference type="SAM" id="Phobius"/>
    </source>
</evidence>
<dbReference type="AlphaFoldDB" id="A0A5J4VFQ9"/>
<feature type="region of interest" description="Disordered" evidence="1">
    <location>
        <begin position="87"/>
        <end position="129"/>
    </location>
</feature>
<gene>
    <name evidence="3" type="ORF">EZS28_023182</name>
</gene>
<feature type="compositionally biased region" description="Basic residues" evidence="1">
    <location>
        <begin position="110"/>
        <end position="123"/>
    </location>
</feature>
<organism evidence="3 4">
    <name type="scientific">Streblomastix strix</name>
    <dbReference type="NCBI Taxonomy" id="222440"/>
    <lineage>
        <taxon>Eukaryota</taxon>
        <taxon>Metamonada</taxon>
        <taxon>Preaxostyla</taxon>
        <taxon>Oxymonadida</taxon>
        <taxon>Streblomastigidae</taxon>
        <taxon>Streblomastix</taxon>
    </lineage>
</organism>
<dbReference type="Proteomes" id="UP000324800">
    <property type="component" value="Unassembled WGS sequence"/>
</dbReference>
<reference evidence="3 4" key="1">
    <citation type="submission" date="2019-03" db="EMBL/GenBank/DDBJ databases">
        <title>Single cell metagenomics reveals metabolic interactions within the superorganism composed of flagellate Streblomastix strix and complex community of Bacteroidetes bacteria on its surface.</title>
        <authorList>
            <person name="Treitli S.C."/>
            <person name="Kolisko M."/>
            <person name="Husnik F."/>
            <person name="Keeling P."/>
            <person name="Hampl V."/>
        </authorList>
    </citation>
    <scope>NUCLEOTIDE SEQUENCE [LARGE SCALE GENOMIC DNA]</scope>
    <source>
        <strain evidence="3">ST1C</strain>
    </source>
</reference>
<proteinExistence type="predicted"/>
<feature type="compositionally biased region" description="Basic and acidic residues" evidence="1">
    <location>
        <begin position="20"/>
        <end position="32"/>
    </location>
</feature>
<name>A0A5J4VFQ9_9EUKA</name>
<dbReference type="EMBL" id="SNRW01007407">
    <property type="protein sequence ID" value="KAA6381292.1"/>
    <property type="molecule type" value="Genomic_DNA"/>
</dbReference>
<feature type="region of interest" description="Disordered" evidence="1">
    <location>
        <begin position="20"/>
        <end position="52"/>
    </location>
</feature>
<keyword evidence="2" id="KW-0472">Membrane</keyword>
<evidence type="ECO:0000256" key="1">
    <source>
        <dbReference type="SAM" id="MobiDB-lite"/>
    </source>
</evidence>
<feature type="compositionally biased region" description="Polar residues" evidence="1">
    <location>
        <begin position="87"/>
        <end position="98"/>
    </location>
</feature>
<comment type="caution">
    <text evidence="3">The sequence shown here is derived from an EMBL/GenBank/DDBJ whole genome shotgun (WGS) entry which is preliminary data.</text>
</comment>